<reference evidence="1" key="1">
    <citation type="journal article" date="2011" name="PLoS ONE">
        <title>Ralstonia syzygii, the Blood Disease Bacterium and some Asian R. solanacearum strains form a single genomic species despite divergent lifestyles.</title>
        <authorList>
            <person name="Remenant B."/>
            <person name="de Cambiaire J.C."/>
            <person name="Cellier G."/>
            <person name="Jacobs J.M."/>
            <person name="Mangenot S."/>
            <person name="Barbe V."/>
            <person name="Lajus A."/>
            <person name="Vallenet D."/>
            <person name="Medigue C."/>
            <person name="Fegan M."/>
            <person name="Allen C."/>
            <person name="Prior P."/>
        </authorList>
    </citation>
    <scope>NUCLEOTIDE SEQUENCE</scope>
    <source>
        <strain evidence="1">R24</strain>
    </source>
</reference>
<dbReference type="Gene3D" id="1.10.3510.10">
    <property type="entry name" value="NMB0513-like"/>
    <property type="match status" value="1"/>
</dbReference>
<sequence length="126" mass="13930">MLTEEQISFICDDLVHPLHFLWFAIGSEYGVSASQDDPESFQKRRKDFLDLLGRLLREGKLRLAKNDVFLAGSVEEQAAKFEASFPESDAGIDLGGAGTWFFTDACPGGAVWVTKGPSGEEILEWT</sequence>
<proteinExistence type="predicted"/>
<organism evidence="1">
    <name type="scientific">Ralstonia syzygii R24</name>
    <dbReference type="NCBI Taxonomy" id="907261"/>
    <lineage>
        <taxon>Bacteria</taxon>
        <taxon>Pseudomonadati</taxon>
        <taxon>Pseudomonadota</taxon>
        <taxon>Betaproteobacteria</taxon>
        <taxon>Burkholderiales</taxon>
        <taxon>Burkholderiaceae</taxon>
        <taxon>Ralstonia</taxon>
        <taxon>Ralstonia solanacearum species complex</taxon>
    </lineage>
</organism>
<evidence type="ECO:0000313" key="1">
    <source>
        <dbReference type="EMBL" id="CCA85091.1"/>
    </source>
</evidence>
<accession>G3A1J1</accession>
<protein>
    <recommendedName>
        <fullName evidence="2">DUF596 domain-containing protein</fullName>
    </recommendedName>
</protein>
<dbReference type="AlphaFoldDB" id="G3A1J1"/>
<dbReference type="InterPro" id="IPR023138">
    <property type="entry name" value="NMB0513-like_sf"/>
</dbReference>
<dbReference type="EMBL" id="FR854086">
    <property type="protein sequence ID" value="CCA85091.1"/>
    <property type="molecule type" value="Genomic_DNA"/>
</dbReference>
<dbReference type="Pfam" id="PF04591">
    <property type="entry name" value="DUF596"/>
    <property type="match status" value="1"/>
</dbReference>
<dbReference type="SUPFAM" id="SSF160472">
    <property type="entry name" value="NMB0513-like"/>
    <property type="match status" value="1"/>
</dbReference>
<reference evidence="1" key="2">
    <citation type="submission" date="2011-04" db="EMBL/GenBank/DDBJ databases">
        <authorList>
            <person name="Genoscope - CEA"/>
        </authorList>
    </citation>
    <scope>NUCLEOTIDE SEQUENCE</scope>
    <source>
        <strain evidence="1">R24</strain>
    </source>
</reference>
<gene>
    <name evidence="1" type="ORF">RALSY_11086</name>
</gene>
<dbReference type="RefSeq" id="WP_231649426.1">
    <property type="nucleotide sequence ID" value="NZ_CP115944.1"/>
</dbReference>
<name>G3A1J1_9RALS</name>
<dbReference type="InterPro" id="IPR007670">
    <property type="entry name" value="DUF596"/>
</dbReference>
<evidence type="ECO:0008006" key="2">
    <source>
        <dbReference type="Google" id="ProtNLM"/>
    </source>
</evidence>